<dbReference type="RefSeq" id="XP_003834658.1">
    <property type="nucleotide sequence ID" value="XM_003834610.1"/>
</dbReference>
<dbReference type="PANTHER" id="PTHR21310">
    <property type="entry name" value="AMINOGLYCOSIDE PHOSPHOTRANSFERASE-RELATED-RELATED"/>
    <property type="match status" value="1"/>
</dbReference>
<dbReference type="Pfam" id="PF01636">
    <property type="entry name" value="APH"/>
    <property type="match status" value="1"/>
</dbReference>
<dbReference type="eggNOG" id="ENOG502SKFN">
    <property type="taxonomic scope" value="Eukaryota"/>
</dbReference>
<dbReference type="HOGENOM" id="CLU_028906_4_1_1"/>
<keyword evidence="2" id="KW-0808">Transferase</keyword>
<dbReference type="GeneID" id="13288114"/>
<dbReference type="GO" id="GO:0016740">
    <property type="term" value="F:transferase activity"/>
    <property type="evidence" value="ECO:0007669"/>
    <property type="project" value="UniProtKB-KW"/>
</dbReference>
<dbReference type="STRING" id="985895.E4ZJK8"/>
<name>E4ZJK8_LEPMJ</name>
<sequence length="444" mass="51132">MTLFDEMAERLGDDQWDEWKTKVLDAKEEIASFVASRWPGGGAEVLDWFQGSFNFCLQIMYDDGTPDVVIRFPGPGHTTFRDEKIRNEVQVVQFLQENTTIPVPRLISWGLTEDSPQQLGPFMISEFVQGSHLSDILKDPAHPKCLYLDPNINRQILDTVYAQIADIMLQLYSFDFASIGAISKEASSGSWSVTGRPLTYTMNELATTAFFPVDEFPSTTFASTAEYFRCLMHEHKTHLWTQRNICGSPSEARDRYVSRLLYAKSLDKHSVDDRGPFKLFCDDFRPQNILVDPETLRIKAVLDLEFTNAMPSQFASDPPWWLLLVGPDSYLLRDHTIESFVEAYEPRLEHFLQVMERSEKSRNGADNAQRLSSLMRESWATKRFWFDYAARKPFDVEVFFDNCLRESGTGIEQLDEDAREGLEPFVKMKMQQLQTYDSECSKIL</sequence>
<dbReference type="Gene3D" id="3.30.200.20">
    <property type="entry name" value="Phosphorylase Kinase, domain 1"/>
    <property type="match status" value="1"/>
</dbReference>
<dbReference type="OMA" id="LMRESWD"/>
<gene>
    <name evidence="2" type="ORF">LEMA_P068010.1</name>
</gene>
<keyword evidence="3" id="KW-1185">Reference proteome</keyword>
<dbReference type="InterPro" id="IPR011009">
    <property type="entry name" value="Kinase-like_dom_sf"/>
</dbReference>
<protein>
    <submittedName>
        <fullName evidence="2">Similar to phosphotransferase enzyme family protein</fullName>
    </submittedName>
</protein>
<dbReference type="InterPro" id="IPR002575">
    <property type="entry name" value="Aminoglycoside_PTrfase"/>
</dbReference>
<dbReference type="InParanoid" id="E4ZJK8"/>
<evidence type="ECO:0000313" key="3">
    <source>
        <dbReference type="Proteomes" id="UP000002668"/>
    </source>
</evidence>
<accession>E4ZJK8</accession>
<dbReference type="AlphaFoldDB" id="E4ZJK8"/>
<evidence type="ECO:0000313" key="2">
    <source>
        <dbReference type="EMBL" id="CBX91293.1"/>
    </source>
</evidence>
<reference evidence="3" key="1">
    <citation type="journal article" date="2011" name="Nat. Commun.">
        <title>Effector diversification within compartments of the Leptosphaeria maculans genome affected by Repeat-Induced Point mutations.</title>
        <authorList>
            <person name="Rouxel T."/>
            <person name="Grandaubert J."/>
            <person name="Hane J.K."/>
            <person name="Hoede C."/>
            <person name="van de Wouw A.P."/>
            <person name="Couloux A."/>
            <person name="Dominguez V."/>
            <person name="Anthouard V."/>
            <person name="Bally P."/>
            <person name="Bourras S."/>
            <person name="Cozijnsen A.J."/>
            <person name="Ciuffetti L.M."/>
            <person name="Degrave A."/>
            <person name="Dilmaghani A."/>
            <person name="Duret L."/>
            <person name="Fudal I."/>
            <person name="Goodwin S.B."/>
            <person name="Gout L."/>
            <person name="Glaser N."/>
            <person name="Linglin J."/>
            <person name="Kema G.H.J."/>
            <person name="Lapalu N."/>
            <person name="Lawrence C.B."/>
            <person name="May K."/>
            <person name="Meyer M."/>
            <person name="Ollivier B."/>
            <person name="Poulain J."/>
            <person name="Schoch C.L."/>
            <person name="Simon A."/>
            <person name="Spatafora J.W."/>
            <person name="Stachowiak A."/>
            <person name="Turgeon B.G."/>
            <person name="Tyler B.M."/>
            <person name="Vincent D."/>
            <person name="Weissenbach J."/>
            <person name="Amselem J."/>
            <person name="Quesneville H."/>
            <person name="Oliver R.P."/>
            <person name="Wincker P."/>
            <person name="Balesdent M.-H."/>
            <person name="Howlett B.J."/>
        </authorList>
    </citation>
    <scope>NUCLEOTIDE SEQUENCE [LARGE SCALE GENOMIC DNA]</scope>
    <source>
        <strain evidence="3">JN3 / isolate v23.1.3 / race Av1-4-5-6-7-8</strain>
    </source>
</reference>
<dbReference type="EMBL" id="FP929072">
    <property type="protein sequence ID" value="CBX91293.1"/>
    <property type="molecule type" value="Genomic_DNA"/>
</dbReference>
<dbReference type="Proteomes" id="UP000002668">
    <property type="component" value="Genome"/>
</dbReference>
<dbReference type="VEuPathDB" id="FungiDB:LEMA_P068010.1"/>
<proteinExistence type="predicted"/>
<dbReference type="PANTHER" id="PTHR21310:SF37">
    <property type="entry name" value="AMINOGLYCOSIDE PHOSPHOTRANSFERASE DOMAIN-CONTAINING PROTEIN"/>
    <property type="match status" value="1"/>
</dbReference>
<dbReference type="InterPro" id="IPR051678">
    <property type="entry name" value="AGP_Transferase"/>
</dbReference>
<evidence type="ECO:0000259" key="1">
    <source>
        <dbReference type="Pfam" id="PF01636"/>
    </source>
</evidence>
<dbReference type="OrthoDB" id="5412996at2759"/>
<organism evidence="3">
    <name type="scientific">Leptosphaeria maculans (strain JN3 / isolate v23.1.3 / race Av1-4-5-6-7-8)</name>
    <name type="common">Blackleg fungus</name>
    <name type="synonym">Phoma lingam</name>
    <dbReference type="NCBI Taxonomy" id="985895"/>
    <lineage>
        <taxon>Eukaryota</taxon>
        <taxon>Fungi</taxon>
        <taxon>Dikarya</taxon>
        <taxon>Ascomycota</taxon>
        <taxon>Pezizomycotina</taxon>
        <taxon>Dothideomycetes</taxon>
        <taxon>Pleosporomycetidae</taxon>
        <taxon>Pleosporales</taxon>
        <taxon>Pleosporineae</taxon>
        <taxon>Leptosphaeriaceae</taxon>
        <taxon>Plenodomus</taxon>
        <taxon>Plenodomus lingam/Leptosphaeria maculans species complex</taxon>
    </lineage>
</organism>
<dbReference type="SUPFAM" id="SSF56112">
    <property type="entry name" value="Protein kinase-like (PK-like)"/>
    <property type="match status" value="1"/>
</dbReference>
<feature type="domain" description="Aminoglycoside phosphotransferase" evidence="1">
    <location>
        <begin position="67"/>
        <end position="307"/>
    </location>
</feature>